<comment type="similarity">
    <text evidence="2">Belongs to the major royal jelly protein family.</text>
</comment>
<feature type="signal peptide" evidence="6">
    <location>
        <begin position="1"/>
        <end position="25"/>
    </location>
</feature>
<dbReference type="InterPro" id="IPR011042">
    <property type="entry name" value="6-blade_b-propeller_TolB-like"/>
</dbReference>
<organism evidence="7 8">
    <name type="scientific">Cotesia congregata</name>
    <name type="common">Parasitoid wasp</name>
    <name type="synonym">Apanteles congregatus</name>
    <dbReference type="NCBI Taxonomy" id="51543"/>
    <lineage>
        <taxon>Eukaryota</taxon>
        <taxon>Metazoa</taxon>
        <taxon>Ecdysozoa</taxon>
        <taxon>Arthropoda</taxon>
        <taxon>Hexapoda</taxon>
        <taxon>Insecta</taxon>
        <taxon>Pterygota</taxon>
        <taxon>Neoptera</taxon>
        <taxon>Endopterygota</taxon>
        <taxon>Hymenoptera</taxon>
        <taxon>Apocrita</taxon>
        <taxon>Ichneumonoidea</taxon>
        <taxon>Braconidae</taxon>
        <taxon>Microgastrinae</taxon>
        <taxon>Cotesia</taxon>
    </lineage>
</organism>
<dbReference type="EMBL" id="CAJNRD030001118">
    <property type="protein sequence ID" value="CAG5084304.1"/>
    <property type="molecule type" value="Genomic_DNA"/>
</dbReference>
<dbReference type="Proteomes" id="UP000786811">
    <property type="component" value="Unassembled WGS sequence"/>
</dbReference>
<dbReference type="SUPFAM" id="SSF63829">
    <property type="entry name" value="Calcium-dependent phosphotriesterase"/>
    <property type="match status" value="1"/>
</dbReference>
<dbReference type="AlphaFoldDB" id="A0A8J2H9J3"/>
<accession>A0A8J2H9J3</accession>
<keyword evidence="4 6" id="KW-0732">Signal</keyword>
<evidence type="ECO:0000256" key="2">
    <source>
        <dbReference type="ARBA" id="ARBA00009127"/>
    </source>
</evidence>
<keyword evidence="3" id="KW-0964">Secreted</keyword>
<sequence length="420" mass="48077">MKMNSNILLLLWTILYSVNLRFVNSQQGRLGIAYQWKYIDWVWPNVVLTEKKHIIENPFTQDVDVDVSGRVFVTAPHWLEGTPITLSVITDLKGPGGPLLTPYPHWSWHTLKDCDKLISVYRIAIDECNRLWMVDVGRIADQSICPMKIMIFDLFTDRLIHKYVIPSSQTFGTASLVTPIVDIRSSCDDVHLYIADVAENGIVVYNLQQDRSWRINNTYNNAFGPDSDGMNITIAGEWFDLTDGILGMSLSPPGLFQQRYLYFNSLASYKQKFMSTDSLKQPEYFQPIMYEAIIKRPSQAGVQATSKDGVLFFQLAEYTAIACWNMQRPFTPDNIEVISLDEEALQYVSGIKVITNSEGVEELWLNTNRLQKTVNNTRKPTEVNFRIIVGIVKDIIRGTKCEPSGLRTSYPDVSTWRRIY</sequence>
<keyword evidence="5" id="KW-0325">Glycoprotein</keyword>
<evidence type="ECO:0000256" key="3">
    <source>
        <dbReference type="ARBA" id="ARBA00022525"/>
    </source>
</evidence>
<dbReference type="GO" id="GO:0005576">
    <property type="term" value="C:extracellular region"/>
    <property type="evidence" value="ECO:0007669"/>
    <property type="project" value="UniProtKB-SubCell"/>
</dbReference>
<dbReference type="Gene3D" id="2.120.10.30">
    <property type="entry name" value="TolB, C-terminal domain"/>
    <property type="match status" value="1"/>
</dbReference>
<evidence type="ECO:0000256" key="5">
    <source>
        <dbReference type="ARBA" id="ARBA00023180"/>
    </source>
</evidence>
<dbReference type="Pfam" id="PF03022">
    <property type="entry name" value="MRJP"/>
    <property type="match status" value="1"/>
</dbReference>
<comment type="subcellular location">
    <subcellularLocation>
        <location evidence="1">Secreted</location>
    </subcellularLocation>
</comment>
<evidence type="ECO:0000256" key="1">
    <source>
        <dbReference type="ARBA" id="ARBA00004613"/>
    </source>
</evidence>
<dbReference type="OrthoDB" id="8184345at2759"/>
<evidence type="ECO:0000313" key="7">
    <source>
        <dbReference type="EMBL" id="CAG5084304.1"/>
    </source>
</evidence>
<evidence type="ECO:0000256" key="6">
    <source>
        <dbReference type="SAM" id="SignalP"/>
    </source>
</evidence>
<dbReference type="PANTHER" id="PTHR10009:SF7">
    <property type="entry name" value="GH10609P-RELATED"/>
    <property type="match status" value="1"/>
</dbReference>
<protein>
    <submittedName>
        <fullName evidence="7">Similar to MRJP1: Major royal jelly protein 1 (Apis mellifera)</fullName>
    </submittedName>
</protein>
<dbReference type="InterPro" id="IPR017996">
    <property type="entry name" value="MRJP/yellow-related"/>
</dbReference>
<keyword evidence="8" id="KW-1185">Reference proteome</keyword>
<dbReference type="PRINTS" id="PR01366">
    <property type="entry name" value="ROYALJELLY"/>
</dbReference>
<comment type="caution">
    <text evidence="7">The sequence shown here is derived from an EMBL/GenBank/DDBJ whole genome shotgun (WGS) entry which is preliminary data.</text>
</comment>
<name>A0A8J2H9J3_COTCN</name>
<dbReference type="PANTHER" id="PTHR10009">
    <property type="entry name" value="PROTEIN YELLOW-RELATED"/>
    <property type="match status" value="1"/>
</dbReference>
<gene>
    <name evidence="7" type="ORF">HICCMSTLAB_LOCUS4071</name>
</gene>
<proteinExistence type="inferred from homology"/>
<evidence type="ECO:0000313" key="8">
    <source>
        <dbReference type="Proteomes" id="UP000786811"/>
    </source>
</evidence>
<feature type="chain" id="PRO_5035309925" evidence="6">
    <location>
        <begin position="26"/>
        <end position="420"/>
    </location>
</feature>
<reference evidence="7" key="1">
    <citation type="submission" date="2021-04" db="EMBL/GenBank/DDBJ databases">
        <authorList>
            <person name="Chebbi M.A.C M."/>
        </authorList>
    </citation>
    <scope>NUCLEOTIDE SEQUENCE</scope>
</reference>
<evidence type="ECO:0000256" key="4">
    <source>
        <dbReference type="ARBA" id="ARBA00022729"/>
    </source>
</evidence>